<feature type="region of interest" description="Disordered" evidence="1">
    <location>
        <begin position="507"/>
        <end position="564"/>
    </location>
</feature>
<dbReference type="InterPro" id="IPR012677">
    <property type="entry name" value="Nucleotide-bd_a/b_plait_sf"/>
</dbReference>
<feature type="compositionally biased region" description="Basic and acidic residues" evidence="1">
    <location>
        <begin position="530"/>
        <end position="539"/>
    </location>
</feature>
<dbReference type="SMART" id="SM00360">
    <property type="entry name" value="RRM"/>
    <property type="match status" value="1"/>
</dbReference>
<dbReference type="GO" id="GO:0003723">
    <property type="term" value="F:RNA binding"/>
    <property type="evidence" value="ECO:0007669"/>
    <property type="project" value="InterPro"/>
</dbReference>
<gene>
    <name evidence="3" type="ORF">D917_00907</name>
</gene>
<feature type="compositionally biased region" description="Polar residues" evidence="1">
    <location>
        <begin position="268"/>
        <end position="284"/>
    </location>
</feature>
<proteinExistence type="predicted"/>
<feature type="domain" description="RRM" evidence="2">
    <location>
        <begin position="143"/>
        <end position="212"/>
    </location>
</feature>
<evidence type="ECO:0000256" key="1">
    <source>
        <dbReference type="SAM" id="MobiDB-lite"/>
    </source>
</evidence>
<feature type="compositionally biased region" description="Basic and acidic residues" evidence="1">
    <location>
        <begin position="680"/>
        <end position="690"/>
    </location>
</feature>
<name>A0A1Y3E6T8_9BILA</name>
<reference evidence="3 4" key="1">
    <citation type="submission" date="2015-04" db="EMBL/GenBank/DDBJ databases">
        <title>Draft genome of the roundworm Trichinella nativa.</title>
        <authorList>
            <person name="Mitreva M."/>
        </authorList>
    </citation>
    <scope>NUCLEOTIDE SEQUENCE [LARGE SCALE GENOMIC DNA]</scope>
    <source>
        <strain evidence="3 4">ISS45</strain>
    </source>
</reference>
<feature type="region of interest" description="Disordered" evidence="1">
    <location>
        <begin position="260"/>
        <end position="325"/>
    </location>
</feature>
<feature type="compositionally biased region" description="Low complexity" evidence="1">
    <location>
        <begin position="865"/>
        <end position="874"/>
    </location>
</feature>
<dbReference type="AlphaFoldDB" id="A0A1Y3E6T8"/>
<feature type="compositionally biased region" description="Basic and acidic residues" evidence="1">
    <location>
        <begin position="848"/>
        <end position="861"/>
    </location>
</feature>
<dbReference type="Gene3D" id="3.30.70.330">
    <property type="match status" value="1"/>
</dbReference>
<dbReference type="Proteomes" id="UP000243006">
    <property type="component" value="Unassembled WGS sequence"/>
</dbReference>
<accession>A0A1Y3E6T8</accession>
<organism evidence="3 4">
    <name type="scientific">Trichinella nativa</name>
    <dbReference type="NCBI Taxonomy" id="6335"/>
    <lineage>
        <taxon>Eukaryota</taxon>
        <taxon>Metazoa</taxon>
        <taxon>Ecdysozoa</taxon>
        <taxon>Nematoda</taxon>
        <taxon>Enoplea</taxon>
        <taxon>Dorylaimia</taxon>
        <taxon>Trichinellida</taxon>
        <taxon>Trichinellidae</taxon>
        <taxon>Trichinella</taxon>
    </lineage>
</organism>
<feature type="region of interest" description="Disordered" evidence="1">
    <location>
        <begin position="666"/>
        <end position="709"/>
    </location>
</feature>
<dbReference type="EMBL" id="LVZM01024027">
    <property type="protein sequence ID" value="OUC39537.1"/>
    <property type="molecule type" value="Genomic_DNA"/>
</dbReference>
<sequence>MNKEAVSDNIEGVKLDKCVKESDISGDEKNQEKMEDVNKGIGSCDWGDLLDTEELNGSFGNVYVCSFLFEQLWGVFIGNAEVMNWAEEVDIYRENIEARDWADLVDRDSFHELEENHNEDLKNSMENENTLKIEKLPNDPPFCVIILNLLHTDKAQVAEFFRGLEIINFHFMCYGDTGIAYSCIVEFADFKSMEEALSMNGKRFYGRQIRVEIPHCRTDALRRRRNTSSSVDRYHDGRNYRNFAQRQRYYNERGVYHSDISRRPAEGSSKSSSNLGNVPLNNNRYLYGRNHSASRQMPTNGCRRDEFRRRPESVDGSFQRNATLENRGRNGYIPCNETIPVTKWKRESDEVFCKLATNDTPRSYQTIFGEAKPVDTAAREREIEERLSAESIPSTFFLLVRIFSFSSGYERQTEQNSEQPLIKGQFKLLAREKPPTEVPVEDQNQLPTTTTCEFVVLVVLSLIFIILVPSDAHQSQGSVEAVVEQLSSVQVGASAVRLPKPRRSGYSRYQIRRGVESVEQSRPEMQNNRDCSERSEKSPSDFNAQAVSKRPNDIHQRPLRHGGKVLPQQPTIRVRDRMDSDVRELEQKPTVPISAPCRQRDWHRVTGGSATDDLRIGYWQVVNEVERNVRKDDRYHGSDRKFDSRINSRLHYPDQQSATVTTASYHSANNLAQPGMTFDRGTKGRNERHSQLSSGRADGNYPVVDRRQRGQEWVHRNSNRQYGRSEACQHNLPDIDERAQLHSFGKNRSDEPTSHVRSYKNLVWHNSNRTAGERLYSLNLEKWGNADIRNIMEVRSSETVQKRIAEPKSLASSSAFVTKPKTDHNDKASCNFSSREAELPQSRSTVAVEEKEQKNNCREGEIQQNPNRRNTNAARGRRRNRAASNAYLNENKFTILQNVKSE</sequence>
<protein>
    <recommendedName>
        <fullName evidence="2">RRM domain-containing protein</fullName>
    </recommendedName>
</protein>
<evidence type="ECO:0000259" key="2">
    <source>
        <dbReference type="SMART" id="SM00360"/>
    </source>
</evidence>
<feature type="compositionally biased region" description="Basic and acidic residues" evidence="1">
    <location>
        <begin position="302"/>
        <end position="313"/>
    </location>
</feature>
<feature type="compositionally biased region" description="Basic and acidic residues" evidence="1">
    <location>
        <begin position="513"/>
        <end position="522"/>
    </location>
</feature>
<dbReference type="InterPro" id="IPR000504">
    <property type="entry name" value="RRM_dom"/>
</dbReference>
<comment type="caution">
    <text evidence="3">The sequence shown here is derived from an EMBL/GenBank/DDBJ whole genome shotgun (WGS) entry which is preliminary data.</text>
</comment>
<feature type="region of interest" description="Disordered" evidence="1">
    <location>
        <begin position="806"/>
        <end position="883"/>
    </location>
</feature>
<evidence type="ECO:0000313" key="4">
    <source>
        <dbReference type="Proteomes" id="UP000243006"/>
    </source>
</evidence>
<dbReference type="InterPro" id="IPR035979">
    <property type="entry name" value="RBD_domain_sf"/>
</dbReference>
<evidence type="ECO:0000313" key="3">
    <source>
        <dbReference type="EMBL" id="OUC39537.1"/>
    </source>
</evidence>
<dbReference type="SUPFAM" id="SSF54928">
    <property type="entry name" value="RNA-binding domain, RBD"/>
    <property type="match status" value="1"/>
</dbReference>